<dbReference type="InterPro" id="IPR036179">
    <property type="entry name" value="Ig-like_dom_sf"/>
</dbReference>
<accession>A0A1S3QZM9</accession>
<dbReference type="Proteomes" id="UP001652741">
    <property type="component" value="Chromosome ssa03"/>
</dbReference>
<dbReference type="Bgee" id="ENSSSAG00000046940">
    <property type="expression patterns" value="Expressed in spleen and 18 other cell types or tissues"/>
</dbReference>
<dbReference type="SUPFAM" id="SSF48726">
    <property type="entry name" value="Immunoglobulin"/>
    <property type="match status" value="1"/>
</dbReference>
<dbReference type="GO" id="GO:0004888">
    <property type="term" value="F:transmembrane signaling receptor activity"/>
    <property type="evidence" value="ECO:0007669"/>
    <property type="project" value="TreeGrafter"/>
</dbReference>
<feature type="signal peptide" evidence="6">
    <location>
        <begin position="1"/>
        <end position="24"/>
    </location>
</feature>
<evidence type="ECO:0000259" key="7">
    <source>
        <dbReference type="SMART" id="SM00409"/>
    </source>
</evidence>
<dbReference type="RefSeq" id="XP_014045356.1">
    <property type="nucleotide sequence ID" value="XM_014189881.2"/>
</dbReference>
<evidence type="ECO:0000256" key="4">
    <source>
        <dbReference type="SAM" id="MobiDB-lite"/>
    </source>
</evidence>
<dbReference type="InterPro" id="IPR003599">
    <property type="entry name" value="Ig_sub"/>
</dbReference>
<dbReference type="PANTHER" id="PTHR11860">
    <property type="entry name" value="POLYMERIC-IMMUNOGLOBULIN RECEPTOR"/>
    <property type="match status" value="1"/>
</dbReference>
<protein>
    <submittedName>
        <fullName evidence="9">CMRF-35-like molecule 4</fullName>
    </submittedName>
</protein>
<feature type="chain" id="PRO_5010237451" evidence="6">
    <location>
        <begin position="25"/>
        <end position="337"/>
    </location>
</feature>
<dbReference type="InterPro" id="IPR013783">
    <property type="entry name" value="Ig-like_fold"/>
</dbReference>
<dbReference type="Gene3D" id="2.60.40.10">
    <property type="entry name" value="Immunoglobulins"/>
    <property type="match status" value="1"/>
</dbReference>
<sequence>MVILLVPTLKIVLLLAAVWTVCSAELITVEGYKGGKAEIRCPYREEWRSHQKYLCKGECRVFNKDKVIKTEAGENSTSRGRYSLKDIREESVFIVTITNLTLKDAGRYWCGVDTWGQDNYIKVNLEVSEDWCCENPTEVTGSEEVTGYEELSVSIHFSPTLSSPPIATSISTSSTSSPSSVSSPSSILASTHNRSVVIIVSGILVMLLLVLVVSLLIVYRWKLNMETADSSAPRVNTDTRINREGCHGDGEYEEIKDRPLQSSSGGETTTVYATANLPTSPSDSLNYASVNFHKFPSCPNEATVAIAKEGTSPGDYATVNIGQSPAYSTVNHPQSTS</sequence>
<evidence type="ECO:0000256" key="6">
    <source>
        <dbReference type="SAM" id="SignalP"/>
    </source>
</evidence>
<feature type="transmembrane region" description="Helical" evidence="5">
    <location>
        <begin position="196"/>
        <end position="219"/>
    </location>
</feature>
<dbReference type="PANTHER" id="PTHR11860:SF118">
    <property type="entry name" value="CMRF35-LIKE MOLECULE 3-RELATED"/>
    <property type="match status" value="1"/>
</dbReference>
<dbReference type="STRING" id="8030.ENSSSAP00000045160"/>
<keyword evidence="3 5" id="KW-0472">Membrane</keyword>
<dbReference type="GO" id="GO:0005886">
    <property type="term" value="C:plasma membrane"/>
    <property type="evidence" value="ECO:0007669"/>
    <property type="project" value="TreeGrafter"/>
</dbReference>
<dbReference type="InterPro" id="IPR013106">
    <property type="entry name" value="Ig_V-set"/>
</dbReference>
<feature type="region of interest" description="Disordered" evidence="4">
    <location>
        <begin position="167"/>
        <end position="187"/>
    </location>
</feature>
<name>A0A1S3QZM9_SALSA</name>
<dbReference type="PaxDb" id="8030-ENSSSAP00000045160"/>
<keyword evidence="8" id="KW-1185">Reference proteome</keyword>
<proteinExistence type="predicted"/>
<keyword evidence="2 5" id="KW-0812">Transmembrane</keyword>
<dbReference type="GeneID" id="106598866"/>
<dbReference type="InterPro" id="IPR050671">
    <property type="entry name" value="CD300_family_receptors"/>
</dbReference>
<dbReference type="SMART" id="SM00409">
    <property type="entry name" value="IG"/>
    <property type="match status" value="1"/>
</dbReference>
<keyword evidence="5" id="KW-1133">Transmembrane helix</keyword>
<evidence type="ECO:0000256" key="2">
    <source>
        <dbReference type="ARBA" id="ARBA00022692"/>
    </source>
</evidence>
<evidence type="ECO:0000256" key="3">
    <source>
        <dbReference type="ARBA" id="ARBA00023136"/>
    </source>
</evidence>
<feature type="compositionally biased region" description="Polar residues" evidence="4">
    <location>
        <begin position="229"/>
        <end position="239"/>
    </location>
</feature>
<keyword evidence="6" id="KW-0732">Signal</keyword>
<dbReference type="AlphaFoldDB" id="A0A1S3QZM9"/>
<dbReference type="CDD" id="cd05716">
    <property type="entry name" value="IgV_pIgR_like"/>
    <property type="match status" value="1"/>
</dbReference>
<evidence type="ECO:0000256" key="5">
    <source>
        <dbReference type="SAM" id="Phobius"/>
    </source>
</evidence>
<reference evidence="9" key="1">
    <citation type="submission" date="2025-08" db="UniProtKB">
        <authorList>
            <consortium name="RefSeq"/>
        </authorList>
    </citation>
    <scope>IDENTIFICATION</scope>
</reference>
<evidence type="ECO:0000313" key="9">
    <source>
        <dbReference type="RefSeq" id="XP_014045356.1"/>
    </source>
</evidence>
<dbReference type="KEGG" id="sasa:106598866"/>
<dbReference type="Pfam" id="PF07686">
    <property type="entry name" value="V-set"/>
    <property type="match status" value="1"/>
</dbReference>
<evidence type="ECO:0000313" key="8">
    <source>
        <dbReference type="Proteomes" id="UP001652741"/>
    </source>
</evidence>
<evidence type="ECO:0000256" key="1">
    <source>
        <dbReference type="ARBA" id="ARBA00004370"/>
    </source>
</evidence>
<comment type="subcellular location">
    <subcellularLocation>
        <location evidence="1">Membrane</location>
    </subcellularLocation>
</comment>
<feature type="domain" description="Immunoglobulin" evidence="7">
    <location>
        <begin position="26"/>
        <end position="128"/>
    </location>
</feature>
<feature type="compositionally biased region" description="Basic and acidic residues" evidence="4">
    <location>
        <begin position="240"/>
        <end position="259"/>
    </location>
</feature>
<gene>
    <name evidence="9" type="primary">LOC106598866</name>
</gene>
<feature type="region of interest" description="Disordered" evidence="4">
    <location>
        <begin position="229"/>
        <end position="267"/>
    </location>
</feature>
<organism evidence="8 9">
    <name type="scientific">Salmo salar</name>
    <name type="common">Atlantic salmon</name>
    <dbReference type="NCBI Taxonomy" id="8030"/>
    <lineage>
        <taxon>Eukaryota</taxon>
        <taxon>Metazoa</taxon>
        <taxon>Chordata</taxon>
        <taxon>Craniata</taxon>
        <taxon>Vertebrata</taxon>
        <taxon>Euteleostomi</taxon>
        <taxon>Actinopterygii</taxon>
        <taxon>Neopterygii</taxon>
        <taxon>Teleostei</taxon>
        <taxon>Protacanthopterygii</taxon>
        <taxon>Salmoniformes</taxon>
        <taxon>Salmonidae</taxon>
        <taxon>Salmoninae</taxon>
        <taxon>Salmo</taxon>
    </lineage>
</organism>